<evidence type="ECO:0000313" key="1">
    <source>
        <dbReference type="EMBL" id="RWR78241.1"/>
    </source>
</evidence>
<dbReference type="Proteomes" id="UP000283530">
    <property type="component" value="Unassembled WGS sequence"/>
</dbReference>
<accession>A0A3S3MKS6</accession>
<dbReference type="EMBL" id="QPKB01000002">
    <property type="protein sequence ID" value="RWR78241.1"/>
    <property type="molecule type" value="Genomic_DNA"/>
</dbReference>
<keyword evidence="2" id="KW-1185">Reference proteome</keyword>
<dbReference type="PANTHER" id="PTHR48205:SF1">
    <property type="entry name" value="OS01G0742766 PROTEIN"/>
    <property type="match status" value="1"/>
</dbReference>
<name>A0A3S3MKS6_9MAGN</name>
<dbReference type="AlphaFoldDB" id="A0A3S3MKS6"/>
<reference evidence="1 2" key="1">
    <citation type="journal article" date="2019" name="Nat. Plants">
        <title>Stout camphor tree genome fills gaps in understanding of flowering plant genome evolution.</title>
        <authorList>
            <person name="Chaw S.M."/>
            <person name="Liu Y.C."/>
            <person name="Wu Y.W."/>
            <person name="Wang H.Y."/>
            <person name="Lin C.I."/>
            <person name="Wu C.S."/>
            <person name="Ke H.M."/>
            <person name="Chang L.Y."/>
            <person name="Hsu C.Y."/>
            <person name="Yang H.T."/>
            <person name="Sudianto E."/>
            <person name="Hsu M.H."/>
            <person name="Wu K.P."/>
            <person name="Wang L.N."/>
            <person name="Leebens-Mack J.H."/>
            <person name="Tsai I.J."/>
        </authorList>
    </citation>
    <scope>NUCLEOTIDE SEQUENCE [LARGE SCALE GENOMIC DNA]</scope>
    <source>
        <strain evidence="2">cv. Chaw 1501</strain>
        <tissue evidence="1">Young leaves</tissue>
    </source>
</reference>
<proteinExistence type="predicted"/>
<organism evidence="1 2">
    <name type="scientific">Cinnamomum micranthum f. kanehirae</name>
    <dbReference type="NCBI Taxonomy" id="337451"/>
    <lineage>
        <taxon>Eukaryota</taxon>
        <taxon>Viridiplantae</taxon>
        <taxon>Streptophyta</taxon>
        <taxon>Embryophyta</taxon>
        <taxon>Tracheophyta</taxon>
        <taxon>Spermatophyta</taxon>
        <taxon>Magnoliopsida</taxon>
        <taxon>Magnoliidae</taxon>
        <taxon>Laurales</taxon>
        <taxon>Lauraceae</taxon>
        <taxon>Cinnamomum</taxon>
    </lineage>
</organism>
<dbReference type="PANTHER" id="PTHR48205">
    <property type="entry name" value="OS01G0742766 PROTEIN"/>
    <property type="match status" value="1"/>
</dbReference>
<dbReference type="OrthoDB" id="1938885at2759"/>
<gene>
    <name evidence="1" type="ORF">CKAN_00676400</name>
</gene>
<evidence type="ECO:0000313" key="2">
    <source>
        <dbReference type="Proteomes" id="UP000283530"/>
    </source>
</evidence>
<comment type="caution">
    <text evidence="1">The sequence shown here is derived from an EMBL/GenBank/DDBJ whole genome shotgun (WGS) entry which is preliminary data.</text>
</comment>
<sequence>MAQWLHTQVHKIPKASESVDFHMASTSKKRRIDRKRNLEYFQLLGKIPLLTERKDKTASIATPPVSKRNIPLLTERKDKTASIATPIHSAVQVIHVGRTDLNVQQAKNLAVAQAQQEGCTGNFRSFDSQFGNFLVPVIPTEADLIG</sequence>
<protein>
    <submittedName>
        <fullName evidence="1">Uncharacterized protein</fullName>
    </submittedName>
</protein>